<evidence type="ECO:0000256" key="5">
    <source>
        <dbReference type="ARBA" id="ARBA00022946"/>
    </source>
</evidence>
<organism evidence="6 7">
    <name type="scientific">Choiromyces venosus 120613-1</name>
    <dbReference type="NCBI Taxonomy" id="1336337"/>
    <lineage>
        <taxon>Eukaryota</taxon>
        <taxon>Fungi</taxon>
        <taxon>Dikarya</taxon>
        <taxon>Ascomycota</taxon>
        <taxon>Pezizomycotina</taxon>
        <taxon>Pezizomycetes</taxon>
        <taxon>Pezizales</taxon>
        <taxon>Tuberaceae</taxon>
        <taxon>Choiromyces</taxon>
    </lineage>
</organism>
<feature type="non-terminal residue" evidence="6">
    <location>
        <position position="1"/>
    </location>
</feature>
<dbReference type="OrthoDB" id="5578174at2759"/>
<evidence type="ECO:0000256" key="3">
    <source>
        <dbReference type="ARBA" id="ARBA00010895"/>
    </source>
</evidence>
<protein>
    <recommendedName>
        <fullName evidence="4">Required for respiratory growth protein 9, mitochondrial</fullName>
    </recommendedName>
</protein>
<reference evidence="6 7" key="1">
    <citation type="journal article" date="2018" name="Nat. Ecol. Evol.">
        <title>Pezizomycetes genomes reveal the molecular basis of ectomycorrhizal truffle lifestyle.</title>
        <authorList>
            <person name="Murat C."/>
            <person name="Payen T."/>
            <person name="Noel B."/>
            <person name="Kuo A."/>
            <person name="Morin E."/>
            <person name="Chen J."/>
            <person name="Kohler A."/>
            <person name="Krizsan K."/>
            <person name="Balestrini R."/>
            <person name="Da Silva C."/>
            <person name="Montanini B."/>
            <person name="Hainaut M."/>
            <person name="Levati E."/>
            <person name="Barry K.W."/>
            <person name="Belfiori B."/>
            <person name="Cichocki N."/>
            <person name="Clum A."/>
            <person name="Dockter R.B."/>
            <person name="Fauchery L."/>
            <person name="Guy J."/>
            <person name="Iotti M."/>
            <person name="Le Tacon F."/>
            <person name="Lindquist E.A."/>
            <person name="Lipzen A."/>
            <person name="Malagnac F."/>
            <person name="Mello A."/>
            <person name="Molinier V."/>
            <person name="Miyauchi S."/>
            <person name="Poulain J."/>
            <person name="Riccioni C."/>
            <person name="Rubini A."/>
            <person name="Sitrit Y."/>
            <person name="Splivallo R."/>
            <person name="Traeger S."/>
            <person name="Wang M."/>
            <person name="Zifcakova L."/>
            <person name="Wipf D."/>
            <person name="Zambonelli A."/>
            <person name="Paolocci F."/>
            <person name="Nowrousian M."/>
            <person name="Ottonello S."/>
            <person name="Baldrian P."/>
            <person name="Spatafora J.W."/>
            <person name="Henrissat B."/>
            <person name="Nagy L.G."/>
            <person name="Aury J.M."/>
            <person name="Wincker P."/>
            <person name="Grigoriev I.V."/>
            <person name="Bonfante P."/>
            <person name="Martin F.M."/>
        </authorList>
    </citation>
    <scope>NUCLEOTIDE SEQUENCE [LARGE SCALE GENOMIC DNA]</scope>
    <source>
        <strain evidence="6 7">120613-1</strain>
    </source>
</reference>
<dbReference type="STRING" id="1336337.A0A3N4JRQ2"/>
<dbReference type="GO" id="GO:0005739">
    <property type="term" value="C:mitochondrion"/>
    <property type="evidence" value="ECO:0007669"/>
    <property type="project" value="UniProtKB-SubCell"/>
</dbReference>
<dbReference type="AlphaFoldDB" id="A0A3N4JRQ2"/>
<keyword evidence="5" id="KW-0809">Transit peptide</keyword>
<feature type="non-terminal residue" evidence="6">
    <location>
        <position position="70"/>
    </location>
</feature>
<accession>A0A3N4JRQ2</accession>
<dbReference type="GO" id="GO:0005634">
    <property type="term" value="C:nucleus"/>
    <property type="evidence" value="ECO:0007669"/>
    <property type="project" value="TreeGrafter"/>
</dbReference>
<dbReference type="EMBL" id="ML120376">
    <property type="protein sequence ID" value="RPB01004.1"/>
    <property type="molecule type" value="Genomic_DNA"/>
</dbReference>
<dbReference type="InterPro" id="IPR010487">
    <property type="entry name" value="NGRN/Rrg9"/>
</dbReference>
<dbReference type="Proteomes" id="UP000276215">
    <property type="component" value="Unassembled WGS sequence"/>
</dbReference>
<dbReference type="PANTHER" id="PTHR13475">
    <property type="entry name" value="NEUGRIN"/>
    <property type="match status" value="1"/>
</dbReference>
<gene>
    <name evidence="6" type="ORF">L873DRAFT_1618956</name>
</gene>
<comment type="subcellular location">
    <subcellularLocation>
        <location evidence="2">Mitochondrion</location>
    </subcellularLocation>
</comment>
<evidence type="ECO:0000256" key="2">
    <source>
        <dbReference type="ARBA" id="ARBA00004173"/>
    </source>
</evidence>
<comment type="similarity">
    <text evidence="3">Belongs to the RRG9 family.</text>
</comment>
<sequence length="70" mass="8216">WKVQKAALQKKFDKGWAPLKKLSPKARNWVKELHRSVPELTTERLSEIFMTSPEAIRRILSSKWTPSPEE</sequence>
<comment type="function">
    <text evidence="1">Required for respiratory activity and maintenance and expression of the mitochondrial genome.</text>
</comment>
<dbReference type="Pfam" id="PF06413">
    <property type="entry name" value="Neugrin"/>
    <property type="match status" value="1"/>
</dbReference>
<name>A0A3N4JRQ2_9PEZI</name>
<proteinExistence type="inferred from homology"/>
<keyword evidence="7" id="KW-1185">Reference proteome</keyword>
<evidence type="ECO:0000313" key="7">
    <source>
        <dbReference type="Proteomes" id="UP000276215"/>
    </source>
</evidence>
<evidence type="ECO:0000256" key="1">
    <source>
        <dbReference type="ARBA" id="ARBA00003548"/>
    </source>
</evidence>
<dbReference type="PANTHER" id="PTHR13475:SF3">
    <property type="entry name" value="NEUGRIN"/>
    <property type="match status" value="1"/>
</dbReference>
<evidence type="ECO:0000313" key="6">
    <source>
        <dbReference type="EMBL" id="RPB01004.1"/>
    </source>
</evidence>
<evidence type="ECO:0000256" key="4">
    <source>
        <dbReference type="ARBA" id="ARBA00013566"/>
    </source>
</evidence>